<evidence type="ECO:0000256" key="2">
    <source>
        <dbReference type="PROSITE-ProRule" id="PRU00168"/>
    </source>
</evidence>
<dbReference type="GO" id="GO:0005886">
    <property type="term" value="C:plasma membrane"/>
    <property type="evidence" value="ECO:0007669"/>
    <property type="project" value="TreeGrafter"/>
</dbReference>
<feature type="compositionally biased region" description="Low complexity" evidence="4">
    <location>
        <begin position="446"/>
        <end position="458"/>
    </location>
</feature>
<feature type="region of interest" description="Disordered" evidence="4">
    <location>
        <begin position="156"/>
        <end position="176"/>
    </location>
</feature>
<feature type="region of interest" description="Disordered" evidence="4">
    <location>
        <begin position="596"/>
        <end position="617"/>
    </location>
</feature>
<dbReference type="PANTHER" id="PTHR23113:SF363">
    <property type="entry name" value="PROTEIN SON OF SEVENLESS"/>
    <property type="match status" value="1"/>
</dbReference>
<feature type="region of interest" description="Disordered" evidence="4">
    <location>
        <begin position="1177"/>
        <end position="1243"/>
    </location>
</feature>
<dbReference type="CDD" id="cd06224">
    <property type="entry name" value="REM"/>
    <property type="match status" value="1"/>
</dbReference>
<reference evidence="7" key="1">
    <citation type="submission" date="2014-08" db="EMBL/GenBank/DDBJ databases">
        <authorList>
            <person name="Sharma Rahul"/>
            <person name="Thines Marco"/>
        </authorList>
    </citation>
    <scope>NUCLEOTIDE SEQUENCE</scope>
</reference>
<feature type="region of interest" description="Disordered" evidence="4">
    <location>
        <begin position="482"/>
        <end position="518"/>
    </location>
</feature>
<evidence type="ECO:0000259" key="5">
    <source>
        <dbReference type="PROSITE" id="PS50009"/>
    </source>
</evidence>
<feature type="region of interest" description="Disordered" evidence="4">
    <location>
        <begin position="413"/>
        <end position="460"/>
    </location>
</feature>
<keyword evidence="3" id="KW-0175">Coiled coil</keyword>
<feature type="compositionally biased region" description="Low complexity" evidence="4">
    <location>
        <begin position="1013"/>
        <end position="1023"/>
    </location>
</feature>
<dbReference type="Pfam" id="PF00617">
    <property type="entry name" value="RasGEF"/>
    <property type="match status" value="1"/>
</dbReference>
<dbReference type="PANTHER" id="PTHR23113">
    <property type="entry name" value="GUANINE NUCLEOTIDE EXCHANGE FACTOR"/>
    <property type="match status" value="1"/>
</dbReference>
<dbReference type="SMART" id="SM00147">
    <property type="entry name" value="RasGEF"/>
    <property type="match status" value="1"/>
</dbReference>
<feature type="compositionally biased region" description="Polar residues" evidence="4">
    <location>
        <begin position="1105"/>
        <end position="1120"/>
    </location>
</feature>
<keyword evidence="1 2" id="KW-0344">Guanine-nucleotide releasing factor</keyword>
<feature type="domain" description="N-terminal Ras-GEF" evidence="6">
    <location>
        <begin position="695"/>
        <end position="823"/>
    </location>
</feature>
<feature type="coiled-coil region" evidence="3">
    <location>
        <begin position="1281"/>
        <end position="1313"/>
    </location>
</feature>
<feature type="region of interest" description="Disordered" evidence="4">
    <location>
        <begin position="1073"/>
        <end position="1161"/>
    </location>
</feature>
<dbReference type="Pfam" id="PF00618">
    <property type="entry name" value="RasGEF_N"/>
    <property type="match status" value="1"/>
</dbReference>
<dbReference type="EMBL" id="LN483332">
    <property type="protein sequence ID" value="CED85286.1"/>
    <property type="molecule type" value="Genomic_DNA"/>
</dbReference>
<feature type="domain" description="Ras-GEF" evidence="5">
    <location>
        <begin position="1492"/>
        <end position="1785"/>
    </location>
</feature>
<feature type="compositionally biased region" description="Polar residues" evidence="4">
    <location>
        <begin position="1082"/>
        <end position="1098"/>
    </location>
</feature>
<feature type="region of interest" description="Disordered" evidence="4">
    <location>
        <begin position="307"/>
        <end position="371"/>
    </location>
</feature>
<feature type="compositionally biased region" description="Polar residues" evidence="4">
    <location>
        <begin position="1383"/>
        <end position="1393"/>
    </location>
</feature>
<dbReference type="PROSITE" id="PS50009">
    <property type="entry name" value="RASGEF_CAT"/>
    <property type="match status" value="1"/>
</dbReference>
<name>A0A0F7SUR9_PHARH</name>
<evidence type="ECO:0000256" key="3">
    <source>
        <dbReference type="SAM" id="Coils"/>
    </source>
</evidence>
<feature type="compositionally biased region" description="Polar residues" evidence="4">
    <location>
        <begin position="166"/>
        <end position="175"/>
    </location>
</feature>
<feature type="compositionally biased region" description="Polar residues" evidence="4">
    <location>
        <begin position="347"/>
        <end position="357"/>
    </location>
</feature>
<dbReference type="InterPro" id="IPR001895">
    <property type="entry name" value="RASGEF_cat_dom"/>
</dbReference>
<dbReference type="Gene3D" id="1.20.870.10">
    <property type="entry name" value="Son of sevenless (SoS) protein Chain: S domain 1"/>
    <property type="match status" value="1"/>
</dbReference>
<dbReference type="Gene3D" id="1.10.840.10">
    <property type="entry name" value="Ras guanine-nucleotide exchange factors catalytic domain"/>
    <property type="match status" value="1"/>
</dbReference>
<feature type="compositionally biased region" description="Low complexity" evidence="4">
    <location>
        <begin position="1130"/>
        <end position="1154"/>
    </location>
</feature>
<protein>
    <submittedName>
        <fullName evidence="7">Ras1 guanine nucleotide exchange factor</fullName>
    </submittedName>
</protein>
<feature type="compositionally biased region" description="Basic and acidic residues" evidence="4">
    <location>
        <begin position="1024"/>
        <end position="1034"/>
    </location>
</feature>
<accession>A0A0F7SUR9</accession>
<feature type="region of interest" description="Disordered" evidence="4">
    <location>
        <begin position="1350"/>
        <end position="1430"/>
    </location>
</feature>
<dbReference type="InterPro" id="IPR036964">
    <property type="entry name" value="RASGEF_cat_dom_sf"/>
</dbReference>
<evidence type="ECO:0000313" key="7">
    <source>
        <dbReference type="EMBL" id="CED85286.1"/>
    </source>
</evidence>
<dbReference type="GO" id="GO:0007265">
    <property type="term" value="P:Ras protein signal transduction"/>
    <property type="evidence" value="ECO:0007669"/>
    <property type="project" value="TreeGrafter"/>
</dbReference>
<dbReference type="SMART" id="SM00229">
    <property type="entry name" value="RasGEFN"/>
    <property type="match status" value="1"/>
</dbReference>
<organism evidence="7">
    <name type="scientific">Phaffia rhodozyma</name>
    <name type="common">Yeast</name>
    <name type="synonym">Xanthophyllomyces dendrorhous</name>
    <dbReference type="NCBI Taxonomy" id="264483"/>
    <lineage>
        <taxon>Eukaryota</taxon>
        <taxon>Fungi</taxon>
        <taxon>Dikarya</taxon>
        <taxon>Basidiomycota</taxon>
        <taxon>Agaricomycotina</taxon>
        <taxon>Tremellomycetes</taxon>
        <taxon>Cystofilobasidiales</taxon>
        <taxon>Mrakiaceae</taxon>
        <taxon>Phaffia</taxon>
    </lineage>
</organism>
<evidence type="ECO:0000259" key="6">
    <source>
        <dbReference type="PROSITE" id="PS50212"/>
    </source>
</evidence>
<dbReference type="PROSITE" id="PS50212">
    <property type="entry name" value="RASGEF_NTER"/>
    <property type="match status" value="1"/>
</dbReference>
<dbReference type="SUPFAM" id="SSF48366">
    <property type="entry name" value="Ras GEF"/>
    <property type="match status" value="1"/>
</dbReference>
<dbReference type="InterPro" id="IPR023578">
    <property type="entry name" value="Ras_GEF_dom_sf"/>
</dbReference>
<sequence length="1808" mass="199747">MDTWSASSTPASNPEPIVHRVNLEYLGQSMDYERSPSSTSDYSIDARSFATFGSSSNNSSVGPVSPVGRSIEIRPHPLYQARDTPVDEATTIISPVSAFGFHVDRPSGHNEFQSHPQVFLGEQREISRTLENEDASGLPSGGQGAKRSQSRPDALLLGNIAGPKKPTNTSTQNPSLDDIIIPTDLSRLSSIDPLPSPRTLMRVPWNIAADGSYAETTYEPAAQALKKQLNSKLGLVKDTQRERDLYTLEAVDRDGQNKMFRIRSATPPPGQMPTSIFAFSSADPRSFFLDPVRALFAPDSPLISSRLPSDIPEPLSPPPIPHTMTSTVQHSRSRSESKPSDSQSSSTQANRMNQHTYLQKPKEKGSLKVRVSKSMQSMGAVFRGFDKDSKSYGDSNQNEPSRQVVGLMSAFQPTPSVRRRQSSSNLQSLKNQPVTSFFVNRPPTPVLSSSRPSSSRTPEQLYNTLHSSENRKQMQMTATHLRGMRSWESTQSDDTARPGSSRSALNEEEEDGGGKGVNLLRINTEGMTRLPMEMIKLVNSEGQKAERAISAPVSQINFHRDTNLVDHITRFQAADIYCRTQLFDYLAGDVRLTMSQKDHEEEGEDEDETESRRLESWNPLAEDDPRFALWDVCVPASEFSIPSSAAGVSTPSPSTDGAHETWLSDRSDSPFAISTSSLGVISLSLPTQFKQPSSPSRRLVGATLERWIHHLTLHFDREAIYAFLLTYRVFCSPLDLCRLLISRFEWTITPDLQRGIDEIERLKTMARVRTFHVWKIWLMYFFEVDWLGNPEMRVLTADWVNDMRKREDLDQVPSAMSLIKKLKELLKERRGTYNSPAGLTAYQSVLTTHSPAGSIAPSQTLSQHHFSRSETSLGRSAQPTYAPFNISTSTFLSPSVTAESSRLVGQSLNRKKSALRNLANGTTSGPPPLQAHSIAKLWGSLGRYARASFGTTFGDSNASSNSNYLSTTVIHKKSSTSSLPQKGDLLIVEGGLDALFKTYPNTETPPLTDRESLMSISSSSNRSKSSEDDHEERSFSPGSGPTGRPPIQSPMLDSVLEERFSHEYENELGQVVDLHPSCRPPSLSNASTEPATPIENPNLTPPQSPSSTGPASSRTTSATSIGMFVKVDRPASGSSDSMSSVDRPSASSSGPNSSTDVKQAGWTPMFVGATIVADDFDLSDSDDENYNPLGSSKGRETWGVNLERRSLESLEEVDQSPKPQGIESAFSSLHSSSRKVSSRPSTPKCGRNALGHSLFQYFNPSDVASEAEPVFVEQSAVSAALARLEGRYDEEAIDRVEARKRKVEERIEEAVRSAYLAWKNCLPPTVIASEEMVGDGRWGRMMGDRESLIEFSDKDEVPESSVAVVDSPAETSSPCVVSDHSRATSPQSPSINSGGHEITRTIPQTPSKRPSSDSDRQVLSPGGRNLLRSPHGSVQRLQSFNVNPIPPIKFTATTTKTNFVSPKKAKTTVSLGSRLKSPISQMEHRSFILDIKTSVLAEQFCLIDAGYLNAIGFQELTSQPLPWLAYSLPAKDDWSDLLKEKAMGKANRSRIFSDVDILMKRSEMVIRWVQSEIILTKPSDRPAIVGRFIKLAAQCYNRFNMQSTINILLGLQTSLIKSCTGKKVFSKIGAYERGLYRDLQELVTPENGWVGLRDLQEGMISRERNSLEKSLAIFSNLDIKLKTNSNLRDPATKNSMKLGSEEQPFFIPYLGIYIQDLEEIAKMPDHLFPYPEPDLTSLPPLPPWLHRTPILNLEKLRARASITKNICILKTLASSSNLTPEAGPFRLCFKLRALPDEFVKIIAREYKS</sequence>
<dbReference type="GO" id="GO:0005085">
    <property type="term" value="F:guanyl-nucleotide exchange factor activity"/>
    <property type="evidence" value="ECO:0007669"/>
    <property type="project" value="UniProtKB-KW"/>
</dbReference>
<evidence type="ECO:0000256" key="1">
    <source>
        <dbReference type="ARBA" id="ARBA00022658"/>
    </source>
</evidence>
<proteinExistence type="predicted"/>
<dbReference type="InterPro" id="IPR000651">
    <property type="entry name" value="Ras-like_Gua-exchang_fac_N"/>
</dbReference>
<evidence type="ECO:0000256" key="4">
    <source>
        <dbReference type="SAM" id="MobiDB-lite"/>
    </source>
</evidence>
<feature type="region of interest" description="Disordered" evidence="4">
    <location>
        <begin position="999"/>
        <end position="1050"/>
    </location>
</feature>
<feature type="compositionally biased region" description="Low complexity" evidence="4">
    <location>
        <begin position="422"/>
        <end position="432"/>
    </location>
</feature>
<dbReference type="InterPro" id="IPR008937">
    <property type="entry name" value="Ras-like_GEF"/>
</dbReference>
<feature type="compositionally biased region" description="Polar residues" evidence="4">
    <location>
        <begin position="487"/>
        <end position="504"/>
    </location>
</feature>